<name>A0A8J7NFL4_ATRSP</name>
<organism evidence="4 5">
    <name type="scientific">Atractosteus spatula</name>
    <name type="common">Alligator gar</name>
    <name type="synonym">Lepisosteus spatula</name>
    <dbReference type="NCBI Taxonomy" id="7917"/>
    <lineage>
        <taxon>Eukaryota</taxon>
        <taxon>Metazoa</taxon>
        <taxon>Chordata</taxon>
        <taxon>Craniata</taxon>
        <taxon>Vertebrata</taxon>
        <taxon>Euteleostomi</taxon>
        <taxon>Actinopterygii</taxon>
        <taxon>Neopterygii</taxon>
        <taxon>Holostei</taxon>
        <taxon>Semionotiformes</taxon>
        <taxon>Lepisosteidae</taxon>
        <taxon>Atractosteus</taxon>
    </lineage>
</organism>
<sequence>GKRRVGCSEDYLLSKLPPDGREVPFVVPTFKPSYIQPSQLYLSCQEGLQGSARSTFTDRKAELSGLSQVVYDPDAVFHPNYMLDHISPGSARRTPLKTKGANMHGSAWDLKSSKTFASVGLSGSSLDLGPLQGHMQRYDSMSSIQSSTSSMRDSQGSSRSLESITLSGDERELGKLNVKLCYQEPLEQIWITVVKCKDLYVPDGELHKVSVKGIITLAKPVQFRSSIKEGSPNVEFMETFVFALKLQQLQTVGLVFKVQTHNPRKRTLGECSVTLRQLSCQEIPYWLDISPPSKAPICHAELHIATCFQPVSGRIQIQILGAQNLPSSSTPLSQSFFIKAEMYGADGLVTKKKTRAVKSSGGQARWGETFLFPVAQQEQGLRFTVRLYSRSSVRRKHFLGQKISCYLYDDSYNFEQQKRLLMLYTSAGLAPSMEVYNRTDSKVFTFQMSLLPNQSTWSIDIPRSNITINTAVAPVDEWYVRFSMHHGLNLFSTEGTLLDTMRGAFALAEPLLQWTIGEQIPPPITATLINHVVDLRVSKNPCANDVALLAPVFAPSKSSGVILTVTRSGFTSSNNRWFNCTKKLCQLLNGDCIGLATVDVKLTNYHLFLLTTKGLFLSQDMTSQGTGSLNFTLLDISSLTQMDYSSTTLWYSHHCLHDRANFQDDYVSLISSGTDVENKASQCLYSRDPFTEWHSCDISNMTSHRHVSFIYDRQQHTGIVLSYTQEKGAKVSVFGMRGPALKKKARFPPVQLNFISHGMLFHPNSHQLYVYGSEVWSSADGGESVVNAVSCIHDQTVVFVTNLGSIYLSKTDMGRYVKLNQSQHSVSTLYCDHLGSLIILSLHAQSPNGLNVDNIQTTSLIQHDDQSCEGALALQYTSDKTVLFHEHFPLSSPSLVTGPSLFSPSHVGKVVRLSTGGSGVITQVYRRRTAEGFVAVAVAEILEGFKGERLTTEPIQRCRLTVSKGPNAILRLEDPSFSPGFQDTHIGKTVVIPGSSSYLITRVFNSRAALALPTLPTIMPFNQTYSPGEWMLFNAMDRGAWKLTEGECRHTLQSLNNLRPNSLVYINLKEELTFSFKASVSGSQTLVFHKKLMKMTIGNPSLLKVTAAHSWDRANNHILNITAFSNFFQKGQTTVIVSIPEASLLCTSTPFVFTLQNSCPTGLRIRYIPDQVISAHDWLHGDPRDSKGIKRLIDLPVNYRPPSQLGIAIPVSDNIYNADPSRPRPREFYQISKDTGRYKQCAGKPSAAECDCTDELRLSPSVANSDCRKRVLRFMYPVTNLNITLYITRPGHKNVPLTAPEFVTVTEVNNRTNWKVTGTNAVPSMLKMRDYLGSRLNSTLYNPEGLQISCFGSELFHFQIAVVPGVLLCDMVEEVQVYVDNPPLAFPAQYLINTITAVVLGGVLLAGFFLKRSKVRLPSKRSFVALLRKRSTAVAPAAGSTHSF</sequence>
<dbReference type="InterPro" id="IPR035892">
    <property type="entry name" value="C2_domain_sf"/>
</dbReference>
<comment type="caution">
    <text evidence="4">The sequence shown here is derived from an EMBL/GenBank/DDBJ whole genome shotgun (WGS) entry which is preliminary data.</text>
</comment>
<dbReference type="Pfam" id="PF22831">
    <property type="entry name" value="CATSPERB_Ig-like"/>
    <property type="match status" value="1"/>
</dbReference>
<feature type="compositionally biased region" description="Low complexity" evidence="1">
    <location>
        <begin position="140"/>
        <end position="160"/>
    </location>
</feature>
<keyword evidence="2" id="KW-0472">Membrane</keyword>
<dbReference type="EMBL" id="JAAWVO010007461">
    <property type="protein sequence ID" value="MBN3312642.1"/>
    <property type="molecule type" value="Genomic_DNA"/>
</dbReference>
<feature type="domain" description="C2" evidence="3">
    <location>
        <begin position="291"/>
        <end position="421"/>
    </location>
</feature>
<dbReference type="InterPro" id="IPR048788">
    <property type="entry name" value="CATSPERB_2nd"/>
</dbReference>
<protein>
    <submittedName>
        <fullName evidence="4">CTSRB protein</fullName>
    </submittedName>
</protein>
<proteinExistence type="predicted"/>
<dbReference type="Pfam" id="PF21541">
    <property type="entry name" value="CATSPERB_1st"/>
    <property type="match status" value="1"/>
</dbReference>
<dbReference type="GO" id="GO:0036128">
    <property type="term" value="C:CatSper complex"/>
    <property type="evidence" value="ECO:0007669"/>
    <property type="project" value="InterPro"/>
</dbReference>
<evidence type="ECO:0000313" key="5">
    <source>
        <dbReference type="Proteomes" id="UP000736164"/>
    </source>
</evidence>
<dbReference type="GO" id="GO:0005929">
    <property type="term" value="C:cilium"/>
    <property type="evidence" value="ECO:0007669"/>
    <property type="project" value="TreeGrafter"/>
</dbReference>
<dbReference type="InterPro" id="IPR053903">
    <property type="entry name" value="CATSPERB_head"/>
</dbReference>
<gene>
    <name evidence="4" type="primary">Catsperb</name>
    <name evidence="4" type="ORF">GTO95_0013990</name>
</gene>
<dbReference type="InterPro" id="IPR048789">
    <property type="entry name" value="CATSPERB_C"/>
</dbReference>
<feature type="non-terminal residue" evidence="4">
    <location>
        <position position="1"/>
    </location>
</feature>
<evidence type="ECO:0000256" key="1">
    <source>
        <dbReference type="SAM" id="MobiDB-lite"/>
    </source>
</evidence>
<dbReference type="InterPro" id="IPR000008">
    <property type="entry name" value="C2_dom"/>
</dbReference>
<dbReference type="SMART" id="SM00239">
    <property type="entry name" value="C2"/>
    <property type="match status" value="2"/>
</dbReference>
<keyword evidence="2" id="KW-0812">Transmembrane</keyword>
<feature type="non-terminal residue" evidence="4">
    <location>
        <position position="1444"/>
    </location>
</feature>
<dbReference type="PROSITE" id="PS50004">
    <property type="entry name" value="C2"/>
    <property type="match status" value="2"/>
</dbReference>
<dbReference type="InterPro" id="IPR048786">
    <property type="entry name" value="CATSPERB_N"/>
</dbReference>
<dbReference type="Pfam" id="PF22830">
    <property type="entry name" value="CATSPERB_head"/>
    <property type="match status" value="1"/>
</dbReference>
<dbReference type="PANTHER" id="PTHR14705">
    <property type="entry name" value="CATION CHANNEL SPERM-ASSOCIATED PROTEIN SUBUNIT BETA"/>
    <property type="match status" value="1"/>
</dbReference>
<feature type="transmembrane region" description="Helical" evidence="2">
    <location>
        <begin position="1390"/>
        <end position="1410"/>
    </location>
</feature>
<dbReference type="InterPro" id="IPR028748">
    <property type="entry name" value="CATSPERB"/>
</dbReference>
<feature type="region of interest" description="Disordered" evidence="1">
    <location>
        <begin position="140"/>
        <end position="164"/>
    </location>
</feature>
<dbReference type="SUPFAM" id="SSF49562">
    <property type="entry name" value="C2 domain (Calcium/lipid-binding domain, CaLB)"/>
    <property type="match status" value="2"/>
</dbReference>
<dbReference type="InterPro" id="IPR053904">
    <property type="entry name" value="CATSPERB_Ig-like"/>
</dbReference>
<reference evidence="4" key="1">
    <citation type="journal article" date="2021" name="Cell">
        <title>Tracing the genetic footprints of vertebrate landing in non-teleost ray-finned fishes.</title>
        <authorList>
            <person name="Bi X."/>
            <person name="Wang K."/>
            <person name="Yang L."/>
            <person name="Pan H."/>
            <person name="Jiang H."/>
            <person name="Wei Q."/>
            <person name="Fang M."/>
            <person name="Yu H."/>
            <person name="Zhu C."/>
            <person name="Cai Y."/>
            <person name="He Y."/>
            <person name="Gan X."/>
            <person name="Zeng H."/>
            <person name="Yu D."/>
            <person name="Zhu Y."/>
            <person name="Jiang H."/>
            <person name="Qiu Q."/>
            <person name="Yang H."/>
            <person name="Zhang Y.E."/>
            <person name="Wang W."/>
            <person name="Zhu M."/>
            <person name="He S."/>
            <person name="Zhang G."/>
        </authorList>
    </citation>
    <scope>NUCLEOTIDE SEQUENCE</scope>
    <source>
        <strain evidence="4">Allg_001</strain>
    </source>
</reference>
<evidence type="ECO:0000256" key="2">
    <source>
        <dbReference type="SAM" id="Phobius"/>
    </source>
</evidence>
<dbReference type="Pfam" id="PF21548">
    <property type="entry name" value="CATSPERB_2nd"/>
    <property type="match status" value="1"/>
</dbReference>
<dbReference type="Pfam" id="PF00168">
    <property type="entry name" value="C2"/>
    <property type="match status" value="2"/>
</dbReference>
<feature type="domain" description="C2" evidence="3">
    <location>
        <begin position="172"/>
        <end position="287"/>
    </location>
</feature>
<dbReference type="Pfam" id="PF15149">
    <property type="entry name" value="CATSPERB_C"/>
    <property type="match status" value="1"/>
</dbReference>
<dbReference type="Proteomes" id="UP000736164">
    <property type="component" value="Unassembled WGS sequence"/>
</dbReference>
<keyword evidence="5" id="KW-1185">Reference proteome</keyword>
<evidence type="ECO:0000259" key="3">
    <source>
        <dbReference type="PROSITE" id="PS50004"/>
    </source>
</evidence>
<accession>A0A8J7NFL4</accession>
<keyword evidence="2" id="KW-1133">Transmembrane helix</keyword>
<dbReference type="PANTHER" id="PTHR14705:SF0">
    <property type="entry name" value="CATION CHANNEL SPERM-ASSOCIATED AUXILIARY SUBUNIT BETA"/>
    <property type="match status" value="1"/>
</dbReference>
<evidence type="ECO:0000313" key="4">
    <source>
        <dbReference type="EMBL" id="MBN3312642.1"/>
    </source>
</evidence>
<dbReference type="Gene3D" id="2.60.40.150">
    <property type="entry name" value="C2 domain"/>
    <property type="match status" value="2"/>
</dbReference>